<dbReference type="RefSeq" id="WP_281241335.1">
    <property type="nucleotide sequence ID" value="NZ_FNFK01000013.1"/>
</dbReference>
<proteinExistence type="predicted"/>
<dbReference type="AlphaFoldDB" id="A0A1G8ZB83"/>
<name>A0A1G8ZB83_9LACT</name>
<keyword evidence="2" id="KW-1185">Reference proteome</keyword>
<dbReference type="STRING" id="426701.SAMN04488098_101334"/>
<dbReference type="Proteomes" id="UP000199433">
    <property type="component" value="Unassembled WGS sequence"/>
</dbReference>
<sequence>MTIRRIRRTKQANVPGLRKTGRNTMQVVVGTDVEFVAKEM</sequence>
<evidence type="ECO:0000313" key="2">
    <source>
        <dbReference type="Proteomes" id="UP000199433"/>
    </source>
</evidence>
<reference evidence="2" key="1">
    <citation type="submission" date="2016-10" db="EMBL/GenBank/DDBJ databases">
        <authorList>
            <person name="Varghese N."/>
            <person name="Submissions S."/>
        </authorList>
    </citation>
    <scope>NUCLEOTIDE SEQUENCE [LARGE SCALE GENOMIC DNA]</scope>
    <source>
        <strain evidence="2">DSM 19181</strain>
    </source>
</reference>
<evidence type="ECO:0000313" key="1">
    <source>
        <dbReference type="EMBL" id="SDK11914.1"/>
    </source>
</evidence>
<organism evidence="1 2">
    <name type="scientific">Alkalibacterium thalassium</name>
    <dbReference type="NCBI Taxonomy" id="426701"/>
    <lineage>
        <taxon>Bacteria</taxon>
        <taxon>Bacillati</taxon>
        <taxon>Bacillota</taxon>
        <taxon>Bacilli</taxon>
        <taxon>Lactobacillales</taxon>
        <taxon>Carnobacteriaceae</taxon>
        <taxon>Alkalibacterium</taxon>
    </lineage>
</organism>
<accession>A0A1G8ZB83</accession>
<protein>
    <submittedName>
        <fullName evidence="1">Uncharacterized protein</fullName>
    </submittedName>
</protein>
<dbReference type="EMBL" id="FNFK01000013">
    <property type="protein sequence ID" value="SDK11914.1"/>
    <property type="molecule type" value="Genomic_DNA"/>
</dbReference>
<gene>
    <name evidence="1" type="ORF">SAMN04488098_101334</name>
</gene>